<evidence type="ECO:0000313" key="1">
    <source>
        <dbReference type="EMBL" id="KAE8358397.1"/>
    </source>
</evidence>
<dbReference type="Gene3D" id="1.25.40.20">
    <property type="entry name" value="Ankyrin repeat-containing domain"/>
    <property type="match status" value="1"/>
</dbReference>
<accession>A0A5N6ZLA5</accession>
<organism evidence="1 2">
    <name type="scientific">Aspergillus caelatus</name>
    <dbReference type="NCBI Taxonomy" id="61420"/>
    <lineage>
        <taxon>Eukaryota</taxon>
        <taxon>Fungi</taxon>
        <taxon>Dikarya</taxon>
        <taxon>Ascomycota</taxon>
        <taxon>Pezizomycotina</taxon>
        <taxon>Eurotiomycetes</taxon>
        <taxon>Eurotiomycetidae</taxon>
        <taxon>Eurotiales</taxon>
        <taxon>Aspergillaceae</taxon>
        <taxon>Aspergillus</taxon>
        <taxon>Aspergillus subgen. Circumdati</taxon>
    </lineage>
</organism>
<dbReference type="EMBL" id="ML737899">
    <property type="protein sequence ID" value="KAE8358397.1"/>
    <property type="molecule type" value="Genomic_DNA"/>
</dbReference>
<dbReference type="SUPFAM" id="SSF48403">
    <property type="entry name" value="Ankyrin repeat"/>
    <property type="match status" value="1"/>
</dbReference>
<sequence length="203" mass="22124">MSGSLRPTDDDSYAVLLVSGVSNSTLPNEFTNGSLDLVKYLVEKVNVDVNLEVDCVQYSFGKALLRVGPFNTAFSAAIAKRFSDIVELLVEEGNANINLKLTWGRIQNFGSVLDCAIGRRSADYLEYLVPHKTADVNIRHLQGPYANPLNRAIFEAYEEGVRILLSAGASADLDGITDRIAFKGLDSRLGAVRPWAWVSIGSV</sequence>
<proteinExistence type="predicted"/>
<protein>
    <submittedName>
        <fullName evidence="1">Uncharacterized protein</fullName>
    </submittedName>
</protein>
<dbReference type="OrthoDB" id="4472712at2759"/>
<dbReference type="RefSeq" id="XP_031921478.1">
    <property type="nucleotide sequence ID" value="XM_032073568.1"/>
</dbReference>
<dbReference type="Proteomes" id="UP000326268">
    <property type="component" value="Unassembled WGS sequence"/>
</dbReference>
<dbReference type="InterPro" id="IPR036770">
    <property type="entry name" value="Ankyrin_rpt-contain_sf"/>
</dbReference>
<gene>
    <name evidence="1" type="ORF">BDV27DRAFT_163627</name>
</gene>
<dbReference type="SMART" id="SM00248">
    <property type="entry name" value="ANK"/>
    <property type="match status" value="4"/>
</dbReference>
<keyword evidence="2" id="KW-1185">Reference proteome</keyword>
<name>A0A5N6ZLA5_9EURO</name>
<dbReference type="InterPro" id="IPR002110">
    <property type="entry name" value="Ankyrin_rpt"/>
</dbReference>
<reference evidence="1 2" key="1">
    <citation type="submission" date="2019-04" db="EMBL/GenBank/DDBJ databases">
        <title>Friends and foes A comparative genomics studyof 23 Aspergillus species from section Flavi.</title>
        <authorList>
            <consortium name="DOE Joint Genome Institute"/>
            <person name="Kjaerbolling I."/>
            <person name="Vesth T."/>
            <person name="Frisvad J.C."/>
            <person name="Nybo J.L."/>
            <person name="Theobald S."/>
            <person name="Kildgaard S."/>
            <person name="Isbrandt T."/>
            <person name="Kuo A."/>
            <person name="Sato A."/>
            <person name="Lyhne E.K."/>
            <person name="Kogle M.E."/>
            <person name="Wiebenga A."/>
            <person name="Kun R.S."/>
            <person name="Lubbers R.J."/>
            <person name="Makela M.R."/>
            <person name="Barry K."/>
            <person name="Chovatia M."/>
            <person name="Clum A."/>
            <person name="Daum C."/>
            <person name="Haridas S."/>
            <person name="He G."/>
            <person name="LaButti K."/>
            <person name="Lipzen A."/>
            <person name="Mondo S."/>
            <person name="Riley R."/>
            <person name="Salamov A."/>
            <person name="Simmons B.A."/>
            <person name="Magnuson J.K."/>
            <person name="Henrissat B."/>
            <person name="Mortensen U.H."/>
            <person name="Larsen T.O."/>
            <person name="Devries R.P."/>
            <person name="Grigoriev I.V."/>
            <person name="Machida M."/>
            <person name="Baker S.E."/>
            <person name="Andersen M.R."/>
        </authorList>
    </citation>
    <scope>NUCLEOTIDE SEQUENCE [LARGE SCALE GENOMIC DNA]</scope>
    <source>
        <strain evidence="1 2">CBS 763.97</strain>
    </source>
</reference>
<evidence type="ECO:0000313" key="2">
    <source>
        <dbReference type="Proteomes" id="UP000326268"/>
    </source>
</evidence>
<dbReference type="GeneID" id="43658014"/>
<dbReference type="AlphaFoldDB" id="A0A5N6ZLA5"/>